<evidence type="ECO:0000256" key="2">
    <source>
        <dbReference type="ARBA" id="ARBA00022448"/>
    </source>
</evidence>
<feature type="transmembrane region" description="Helical" evidence="6">
    <location>
        <begin position="159"/>
        <end position="185"/>
    </location>
</feature>
<dbReference type="PANTHER" id="PTHR11101:SF80">
    <property type="entry name" value="PHOSPHATE TRANSPORTER"/>
    <property type="match status" value="1"/>
</dbReference>
<proteinExistence type="predicted"/>
<evidence type="ECO:0000256" key="3">
    <source>
        <dbReference type="ARBA" id="ARBA00022692"/>
    </source>
</evidence>
<feature type="transmembrane region" description="Helical" evidence="6">
    <location>
        <begin position="320"/>
        <end position="343"/>
    </location>
</feature>
<dbReference type="InterPro" id="IPR001204">
    <property type="entry name" value="Phos_transporter"/>
</dbReference>
<evidence type="ECO:0000256" key="6">
    <source>
        <dbReference type="SAM" id="Phobius"/>
    </source>
</evidence>
<keyword evidence="4 6" id="KW-1133">Transmembrane helix</keyword>
<dbReference type="Pfam" id="PF01384">
    <property type="entry name" value="PHO4"/>
    <property type="match status" value="1"/>
</dbReference>
<feature type="transmembrane region" description="Helical" evidence="6">
    <location>
        <begin position="44"/>
        <end position="60"/>
    </location>
</feature>
<feature type="transmembrane region" description="Helical" evidence="6">
    <location>
        <begin position="104"/>
        <end position="124"/>
    </location>
</feature>
<evidence type="ECO:0000313" key="7">
    <source>
        <dbReference type="EMBL" id="MEJ8566344.1"/>
    </source>
</evidence>
<dbReference type="EMBL" id="JAZHOG010000001">
    <property type="protein sequence ID" value="MEJ8566344.1"/>
    <property type="molecule type" value="Genomic_DNA"/>
</dbReference>
<comment type="subcellular location">
    <subcellularLocation>
        <location evidence="1">Membrane</location>
        <topology evidence="1">Multi-pass membrane protein</topology>
    </subcellularLocation>
</comment>
<dbReference type="GO" id="GO:0035435">
    <property type="term" value="P:phosphate ion transmembrane transport"/>
    <property type="evidence" value="ECO:0007669"/>
    <property type="project" value="TreeGrafter"/>
</dbReference>
<evidence type="ECO:0000256" key="5">
    <source>
        <dbReference type="ARBA" id="ARBA00023136"/>
    </source>
</evidence>
<keyword evidence="5 6" id="KW-0472">Membrane</keyword>
<dbReference type="RefSeq" id="WP_354693664.1">
    <property type="nucleotide sequence ID" value="NZ_JAZHOG010000001.1"/>
</dbReference>
<keyword evidence="8" id="KW-1185">Reference proteome</keyword>
<evidence type="ECO:0000256" key="4">
    <source>
        <dbReference type="ARBA" id="ARBA00022989"/>
    </source>
</evidence>
<dbReference type="GO" id="GO:0016020">
    <property type="term" value="C:membrane"/>
    <property type="evidence" value="ECO:0007669"/>
    <property type="project" value="UniProtKB-SubCell"/>
</dbReference>
<sequence>MTEVLLPITLILAGCYVGWNIGANDAANCIGTTVGAQIISYRKAVAIMALFVILGGMLQGQHVMKTVGKGIVIADTESYQRQHGHQADEQFRSYFPDDRLPDKAILVALLSAGLFVTLATFSSVPVSTSQAIVGGVAGTGVGIVGLNASYFQLSVMLKIFGAWVISPVLTMVLAFLIYLSLGVLLRRAKALVWSKILGVLVLISAAYVSYSLGANDVGNAIGPLLAKYPDMGSWLALAGGISMAIGAWTFGERVTYTVGKNITPLDYGGALSAQFAAAFGVHFFSMAGIPVSTSQAVVGGVVGVGLTKGMRSISLGRIRSIVTGWVVTPVSAAIFAAMLYRVLP</sequence>
<feature type="transmembrane region" description="Helical" evidence="6">
    <location>
        <begin position="232"/>
        <end position="251"/>
    </location>
</feature>
<gene>
    <name evidence="7" type="ORF">V3330_01795</name>
</gene>
<dbReference type="PANTHER" id="PTHR11101">
    <property type="entry name" value="PHOSPHATE TRANSPORTER"/>
    <property type="match status" value="1"/>
</dbReference>
<evidence type="ECO:0000313" key="8">
    <source>
        <dbReference type="Proteomes" id="UP001359886"/>
    </source>
</evidence>
<reference evidence="7 8" key="1">
    <citation type="submission" date="2024-02" db="EMBL/GenBank/DDBJ databases">
        <title>A novel Wenzhouxiangellaceae bacterium, isolated from coastal sediments.</title>
        <authorList>
            <person name="Du Z.-J."/>
            <person name="Ye Y.-Q."/>
            <person name="Zhang X.-Y."/>
        </authorList>
    </citation>
    <scope>NUCLEOTIDE SEQUENCE [LARGE SCALE GENOMIC DNA]</scope>
    <source>
        <strain evidence="7 8">CH-27</strain>
    </source>
</reference>
<accession>A0AAW9RBV2</accession>
<dbReference type="Proteomes" id="UP001359886">
    <property type="component" value="Unassembled WGS sequence"/>
</dbReference>
<name>A0AAW9RBV2_9GAMM</name>
<evidence type="ECO:0000256" key="1">
    <source>
        <dbReference type="ARBA" id="ARBA00004141"/>
    </source>
</evidence>
<feature type="transmembrane region" description="Helical" evidence="6">
    <location>
        <begin position="6"/>
        <end position="23"/>
    </location>
</feature>
<keyword evidence="3 6" id="KW-0812">Transmembrane</keyword>
<feature type="transmembrane region" description="Helical" evidence="6">
    <location>
        <begin position="192"/>
        <end position="212"/>
    </location>
</feature>
<dbReference type="GO" id="GO:0005315">
    <property type="term" value="F:phosphate transmembrane transporter activity"/>
    <property type="evidence" value="ECO:0007669"/>
    <property type="project" value="InterPro"/>
</dbReference>
<organism evidence="7 8">
    <name type="scientific">Elongatibacter sediminis</name>
    <dbReference type="NCBI Taxonomy" id="3119006"/>
    <lineage>
        <taxon>Bacteria</taxon>
        <taxon>Pseudomonadati</taxon>
        <taxon>Pseudomonadota</taxon>
        <taxon>Gammaproteobacteria</taxon>
        <taxon>Chromatiales</taxon>
        <taxon>Wenzhouxiangellaceae</taxon>
        <taxon>Elongatibacter</taxon>
    </lineage>
</organism>
<dbReference type="AlphaFoldDB" id="A0AAW9RBV2"/>
<feature type="transmembrane region" description="Helical" evidence="6">
    <location>
        <begin position="131"/>
        <end position="153"/>
    </location>
</feature>
<protein>
    <submittedName>
        <fullName evidence="7">Inorganic phosphate transporter</fullName>
    </submittedName>
</protein>
<comment type="caution">
    <text evidence="7">The sequence shown here is derived from an EMBL/GenBank/DDBJ whole genome shotgun (WGS) entry which is preliminary data.</text>
</comment>
<keyword evidence="2" id="KW-0813">Transport</keyword>